<dbReference type="GeneID" id="17318200"/>
<keyword evidence="2" id="KW-1185">Reference proteome</keyword>
<sequence>MQREASDEDEIILYADTVKTLMTELSGTPLVVERFHCTPLSVNVSASESDFRSCVYMGMAPSAFPNLPTSCRLHLPRGERCCRRPNAVALFARAVPLSPHGLRAHCCRDSRSPCRPAPPSKRVTK</sequence>
<protein>
    <submittedName>
        <fullName evidence="1">Uncharacterized protein</fullName>
    </submittedName>
</protein>
<proteinExistence type="predicted"/>
<evidence type="ECO:0000313" key="1">
    <source>
        <dbReference type="EMBL" id="CDF40185.1"/>
    </source>
</evidence>
<dbReference type="EMBL" id="HG002137">
    <property type="protein sequence ID" value="CDF40185.1"/>
    <property type="molecule type" value="Genomic_DNA"/>
</dbReference>
<evidence type="ECO:0000313" key="2">
    <source>
        <dbReference type="Proteomes" id="UP000012073"/>
    </source>
</evidence>
<dbReference type="Gramene" id="CDF40185">
    <property type="protein sequence ID" value="CDF40185"/>
    <property type="gene ID" value="CHC_T00000677001"/>
</dbReference>
<dbReference type="RefSeq" id="XP_005710479.1">
    <property type="nucleotide sequence ID" value="XM_005710422.1"/>
</dbReference>
<accession>R7QS22</accession>
<dbReference type="AlphaFoldDB" id="R7QS22"/>
<name>R7QS22_CHOCR</name>
<reference evidence="2" key="1">
    <citation type="journal article" date="2013" name="Proc. Natl. Acad. Sci. U.S.A.">
        <title>Genome structure and metabolic features in the red seaweed Chondrus crispus shed light on evolution of the Archaeplastida.</title>
        <authorList>
            <person name="Collen J."/>
            <person name="Porcel B."/>
            <person name="Carre W."/>
            <person name="Ball S.G."/>
            <person name="Chaparro C."/>
            <person name="Tonon T."/>
            <person name="Barbeyron T."/>
            <person name="Michel G."/>
            <person name="Noel B."/>
            <person name="Valentin K."/>
            <person name="Elias M."/>
            <person name="Artiguenave F."/>
            <person name="Arun A."/>
            <person name="Aury J.M."/>
            <person name="Barbosa-Neto J.F."/>
            <person name="Bothwell J.H."/>
            <person name="Bouget F.Y."/>
            <person name="Brillet L."/>
            <person name="Cabello-Hurtado F."/>
            <person name="Capella-Gutierrez S."/>
            <person name="Charrier B."/>
            <person name="Cladiere L."/>
            <person name="Cock J.M."/>
            <person name="Coelho S.M."/>
            <person name="Colleoni C."/>
            <person name="Czjzek M."/>
            <person name="Da Silva C."/>
            <person name="Delage L."/>
            <person name="Denoeud F."/>
            <person name="Deschamps P."/>
            <person name="Dittami S.M."/>
            <person name="Gabaldon T."/>
            <person name="Gachon C.M."/>
            <person name="Groisillier A."/>
            <person name="Herve C."/>
            <person name="Jabbari K."/>
            <person name="Katinka M."/>
            <person name="Kloareg B."/>
            <person name="Kowalczyk N."/>
            <person name="Labadie K."/>
            <person name="Leblanc C."/>
            <person name="Lopez P.J."/>
            <person name="McLachlan D.H."/>
            <person name="Meslet-Cladiere L."/>
            <person name="Moustafa A."/>
            <person name="Nehr Z."/>
            <person name="Nyvall Collen P."/>
            <person name="Panaud O."/>
            <person name="Partensky F."/>
            <person name="Poulain J."/>
            <person name="Rensing S.A."/>
            <person name="Rousvoal S."/>
            <person name="Samson G."/>
            <person name="Symeonidi A."/>
            <person name="Weissenbach J."/>
            <person name="Zambounis A."/>
            <person name="Wincker P."/>
            <person name="Boyen C."/>
        </authorList>
    </citation>
    <scope>NUCLEOTIDE SEQUENCE [LARGE SCALE GENOMIC DNA]</scope>
    <source>
        <strain evidence="2">cv. Stackhouse</strain>
    </source>
</reference>
<gene>
    <name evidence="1" type="ORF">CHC_T00000677001</name>
</gene>
<organism evidence="1 2">
    <name type="scientific">Chondrus crispus</name>
    <name type="common">Carrageen Irish moss</name>
    <name type="synonym">Polymorpha crispa</name>
    <dbReference type="NCBI Taxonomy" id="2769"/>
    <lineage>
        <taxon>Eukaryota</taxon>
        <taxon>Rhodophyta</taxon>
        <taxon>Florideophyceae</taxon>
        <taxon>Rhodymeniophycidae</taxon>
        <taxon>Gigartinales</taxon>
        <taxon>Gigartinaceae</taxon>
        <taxon>Chondrus</taxon>
    </lineage>
</organism>
<dbReference type="Proteomes" id="UP000012073">
    <property type="component" value="Unassembled WGS sequence"/>
</dbReference>
<dbReference type="KEGG" id="ccp:CHC_T00000677001"/>